<keyword evidence="5" id="KW-0408">Iron</keyword>
<dbReference type="Gene3D" id="1.10.630.10">
    <property type="entry name" value="Cytochrome P450"/>
    <property type="match status" value="1"/>
</dbReference>
<dbReference type="GO" id="GO:0020037">
    <property type="term" value="F:heme binding"/>
    <property type="evidence" value="ECO:0007669"/>
    <property type="project" value="InterPro"/>
</dbReference>
<organism evidence="7 8">
    <name type="scientific">Microbacterium rhizomatis</name>
    <dbReference type="NCBI Taxonomy" id="1631477"/>
    <lineage>
        <taxon>Bacteria</taxon>
        <taxon>Bacillati</taxon>
        <taxon>Actinomycetota</taxon>
        <taxon>Actinomycetes</taxon>
        <taxon>Micrococcales</taxon>
        <taxon>Microbacteriaceae</taxon>
        <taxon>Microbacterium</taxon>
    </lineage>
</organism>
<keyword evidence="8" id="KW-1185">Reference proteome</keyword>
<dbReference type="FunFam" id="1.10.630.10:FF:000018">
    <property type="entry name" value="Cytochrome P450 monooxygenase"/>
    <property type="match status" value="1"/>
</dbReference>
<dbReference type="PANTHER" id="PTHR46696:SF4">
    <property type="entry name" value="BIOTIN BIOSYNTHESIS CYTOCHROME P450"/>
    <property type="match status" value="1"/>
</dbReference>
<evidence type="ECO:0000256" key="6">
    <source>
        <dbReference type="ARBA" id="ARBA00023033"/>
    </source>
</evidence>
<evidence type="ECO:0000256" key="3">
    <source>
        <dbReference type="ARBA" id="ARBA00022723"/>
    </source>
</evidence>
<dbReference type="EMBL" id="VYSA01000004">
    <property type="protein sequence ID" value="KAA9106078.1"/>
    <property type="molecule type" value="Genomic_DNA"/>
</dbReference>
<comment type="caution">
    <text evidence="7">The sequence shown here is derived from an EMBL/GenBank/DDBJ whole genome shotgun (WGS) entry which is preliminary data.</text>
</comment>
<keyword evidence="4" id="KW-0560">Oxidoreductase</keyword>
<protein>
    <submittedName>
        <fullName evidence="7">Cytochrome P450</fullName>
    </submittedName>
</protein>
<sequence length="421" mass="46713">MTLPDTATTDRPFSEVDVSSPQFWAQQFEERDASFAALRRTGGLTWHEPLQVHYGIPEAGFWAATRAEDIAAISDNRESFTSTQGVGLAPMPKEAQQPTAFFLMMDPPEHTFFRRLVTSAFTPKAVARMRGVIDANATEIVDGLIDQGEFDFVDACSSLLPMRTVSDMIGIAHSDRETIRAAAHAMFAGLSPEQIAAGEDPAAYFFSNLTTITTAAAELARDRRANPKDDLMSNIVQAEVDGQRLTDEQIGAFMVLLSTAGNDTTKQTTSISAWALAQRPDQQRWLMEDFDGRINTAIEEFVRFSSPVIAFARFAKEDVQVGDVTVRAGEKVGLFYCSVNRDETLFERPGELILDRFPNPHMAFGGGGAHYCLGNQVAKQQLRSIFSEMLTRIPTIEFGEPEWIRHNSFVNGIERMPARIR</sequence>
<dbReference type="GO" id="GO:0008395">
    <property type="term" value="F:steroid hydroxylase activity"/>
    <property type="evidence" value="ECO:0007669"/>
    <property type="project" value="TreeGrafter"/>
</dbReference>
<dbReference type="PANTHER" id="PTHR46696">
    <property type="entry name" value="P450, PUTATIVE (EUROFUNG)-RELATED"/>
    <property type="match status" value="1"/>
</dbReference>
<dbReference type="CDD" id="cd11033">
    <property type="entry name" value="CYP142-like"/>
    <property type="match status" value="1"/>
</dbReference>
<reference evidence="8" key="1">
    <citation type="submission" date="2019-09" db="EMBL/GenBank/DDBJ databases">
        <title>Mumia zhuanghuii sp. nov. isolated from the intestinal contents of plateau pika (Ochotona curzoniae) in the Qinghai-Tibet plateau of China.</title>
        <authorList>
            <person name="Tian Z."/>
        </authorList>
    </citation>
    <scope>NUCLEOTIDE SEQUENCE [LARGE SCALE GENOMIC DNA]</scope>
    <source>
        <strain evidence="8">JCM 30598</strain>
    </source>
</reference>
<comment type="similarity">
    <text evidence="1">Belongs to the cytochrome P450 family.</text>
</comment>
<evidence type="ECO:0000313" key="8">
    <source>
        <dbReference type="Proteomes" id="UP000325827"/>
    </source>
</evidence>
<dbReference type="GO" id="GO:0006707">
    <property type="term" value="P:cholesterol catabolic process"/>
    <property type="evidence" value="ECO:0007669"/>
    <property type="project" value="TreeGrafter"/>
</dbReference>
<gene>
    <name evidence="7" type="ORF">F6B43_16340</name>
</gene>
<dbReference type="Pfam" id="PF00067">
    <property type="entry name" value="p450"/>
    <property type="match status" value="1"/>
</dbReference>
<accession>A0A5J5J079</accession>
<dbReference type="Proteomes" id="UP000325827">
    <property type="component" value="Unassembled WGS sequence"/>
</dbReference>
<evidence type="ECO:0000256" key="2">
    <source>
        <dbReference type="ARBA" id="ARBA00022617"/>
    </source>
</evidence>
<dbReference type="GO" id="GO:0005506">
    <property type="term" value="F:iron ion binding"/>
    <property type="evidence" value="ECO:0007669"/>
    <property type="project" value="InterPro"/>
</dbReference>
<dbReference type="InterPro" id="IPR002397">
    <property type="entry name" value="Cyt_P450_B"/>
</dbReference>
<dbReference type="OrthoDB" id="502624at2"/>
<evidence type="ECO:0000313" key="7">
    <source>
        <dbReference type="EMBL" id="KAA9106078.1"/>
    </source>
</evidence>
<name>A0A5J5J079_9MICO</name>
<dbReference type="AlphaFoldDB" id="A0A5J5J079"/>
<evidence type="ECO:0000256" key="4">
    <source>
        <dbReference type="ARBA" id="ARBA00023002"/>
    </source>
</evidence>
<evidence type="ECO:0000256" key="1">
    <source>
        <dbReference type="ARBA" id="ARBA00010617"/>
    </source>
</evidence>
<keyword evidence="6" id="KW-0503">Monooxygenase</keyword>
<keyword evidence="2" id="KW-0349">Heme</keyword>
<keyword evidence="3" id="KW-0479">Metal-binding</keyword>
<dbReference type="InterPro" id="IPR036396">
    <property type="entry name" value="Cyt_P450_sf"/>
</dbReference>
<proteinExistence type="inferred from homology"/>
<evidence type="ECO:0000256" key="5">
    <source>
        <dbReference type="ARBA" id="ARBA00023004"/>
    </source>
</evidence>
<dbReference type="GO" id="GO:0036199">
    <property type="term" value="F:cholest-4-en-3-one 26-monooxygenase activity"/>
    <property type="evidence" value="ECO:0007669"/>
    <property type="project" value="TreeGrafter"/>
</dbReference>
<dbReference type="SUPFAM" id="SSF48264">
    <property type="entry name" value="Cytochrome P450"/>
    <property type="match status" value="1"/>
</dbReference>
<dbReference type="InterPro" id="IPR001128">
    <property type="entry name" value="Cyt_P450"/>
</dbReference>
<dbReference type="PRINTS" id="PR00359">
    <property type="entry name" value="BP450"/>
</dbReference>